<evidence type="ECO:0000313" key="2">
    <source>
        <dbReference type="Proteomes" id="UP000467240"/>
    </source>
</evidence>
<dbReference type="AlphaFoldDB" id="A0A7J5BRI4"/>
<organism evidence="1 2">
    <name type="scientific">Pseudoclavibacter chungangensis</name>
    <dbReference type="NCBI Taxonomy" id="587635"/>
    <lineage>
        <taxon>Bacteria</taxon>
        <taxon>Bacillati</taxon>
        <taxon>Actinomycetota</taxon>
        <taxon>Actinomycetes</taxon>
        <taxon>Micrococcales</taxon>
        <taxon>Microbacteriaceae</taxon>
        <taxon>Pseudoclavibacter</taxon>
    </lineage>
</organism>
<comment type="caution">
    <text evidence="1">The sequence shown here is derived from an EMBL/GenBank/DDBJ whole genome shotgun (WGS) entry which is preliminary data.</text>
</comment>
<gene>
    <name evidence="1" type="ORF">F8O01_09280</name>
</gene>
<keyword evidence="1" id="KW-0540">Nuclease</keyword>
<keyword evidence="2" id="KW-1185">Reference proteome</keyword>
<dbReference type="EMBL" id="WBJZ01000010">
    <property type="protein sequence ID" value="KAB1656834.1"/>
    <property type="molecule type" value="Genomic_DNA"/>
</dbReference>
<protein>
    <submittedName>
        <fullName evidence="1">Restriction endonuclease subunit S</fullName>
    </submittedName>
</protein>
<proteinExistence type="predicted"/>
<reference evidence="1 2" key="1">
    <citation type="submission" date="2019-09" db="EMBL/GenBank/DDBJ databases">
        <title>Phylogeny of genus Pseudoclavibacter and closely related genus.</title>
        <authorList>
            <person name="Li Y."/>
        </authorList>
    </citation>
    <scope>NUCLEOTIDE SEQUENCE [LARGE SCALE GENOMIC DNA]</scope>
    <source>
        <strain evidence="1 2">DSM 23821</strain>
    </source>
</reference>
<evidence type="ECO:0000313" key="1">
    <source>
        <dbReference type="EMBL" id="KAB1656834.1"/>
    </source>
</evidence>
<dbReference type="GO" id="GO:0004519">
    <property type="term" value="F:endonuclease activity"/>
    <property type="evidence" value="ECO:0007669"/>
    <property type="project" value="UniProtKB-KW"/>
</dbReference>
<keyword evidence="1" id="KW-0255">Endonuclease</keyword>
<name>A0A7J5BRI4_9MICO</name>
<keyword evidence="1" id="KW-0378">Hydrolase</keyword>
<dbReference type="Proteomes" id="UP000467240">
    <property type="component" value="Unassembled WGS sequence"/>
</dbReference>
<accession>A0A7J5BRI4</accession>
<dbReference type="OrthoDB" id="3197085at2"/>
<sequence>MSRLDELIGELCPDGVELTPLGDFAQLVRGNGMPETVLTDEGIAAIRYERISKHD</sequence>
<dbReference type="RefSeq" id="WP_158040586.1">
    <property type="nucleotide sequence ID" value="NZ_JACCFV010000001.1"/>
</dbReference>